<proteinExistence type="predicted"/>
<evidence type="ECO:0000313" key="2">
    <source>
        <dbReference type="Proteomes" id="UP000650628"/>
    </source>
</evidence>
<sequence length="88" mass="9558">MSLRARGASKRVESLAPVGLQPRGGLGVGQPLVRKRHLGLIARPEIRWRGPAVLLSLLHVRLVREADMMCMVVSEVAVTATTREPIAV</sequence>
<evidence type="ECO:0000313" key="1">
    <source>
        <dbReference type="EMBL" id="GII32566.1"/>
    </source>
</evidence>
<accession>A0A8J3TUX0</accession>
<protein>
    <submittedName>
        <fullName evidence="1">Uncharacterized protein</fullName>
    </submittedName>
</protein>
<dbReference type="EMBL" id="BOOO01000035">
    <property type="protein sequence ID" value="GII32566.1"/>
    <property type="molecule type" value="Genomic_DNA"/>
</dbReference>
<keyword evidence="2" id="KW-1185">Reference proteome</keyword>
<gene>
    <name evidence="1" type="ORF">Pmi06nite_60080</name>
</gene>
<reference evidence="1 2" key="1">
    <citation type="submission" date="2021-01" db="EMBL/GenBank/DDBJ databases">
        <title>Whole genome shotgun sequence of Planotetraspora mira NBRC 15435.</title>
        <authorList>
            <person name="Komaki H."/>
            <person name="Tamura T."/>
        </authorList>
    </citation>
    <scope>NUCLEOTIDE SEQUENCE [LARGE SCALE GENOMIC DNA]</scope>
    <source>
        <strain evidence="1 2">NBRC 15435</strain>
    </source>
</reference>
<dbReference type="AlphaFoldDB" id="A0A8J3TUX0"/>
<dbReference type="Proteomes" id="UP000650628">
    <property type="component" value="Unassembled WGS sequence"/>
</dbReference>
<comment type="caution">
    <text evidence="1">The sequence shown here is derived from an EMBL/GenBank/DDBJ whole genome shotgun (WGS) entry which is preliminary data.</text>
</comment>
<organism evidence="1 2">
    <name type="scientific">Planotetraspora mira</name>
    <dbReference type="NCBI Taxonomy" id="58121"/>
    <lineage>
        <taxon>Bacteria</taxon>
        <taxon>Bacillati</taxon>
        <taxon>Actinomycetota</taxon>
        <taxon>Actinomycetes</taxon>
        <taxon>Streptosporangiales</taxon>
        <taxon>Streptosporangiaceae</taxon>
        <taxon>Planotetraspora</taxon>
    </lineage>
</organism>
<name>A0A8J3TUX0_9ACTN</name>